<accession>A0ABQ8SS47</accession>
<name>A0ABQ8SS47_PERAM</name>
<dbReference type="PROSITE" id="PS50878">
    <property type="entry name" value="RT_POL"/>
    <property type="match status" value="1"/>
</dbReference>
<protein>
    <recommendedName>
        <fullName evidence="3">Reverse transcriptase domain-containing protein</fullName>
    </recommendedName>
</protein>
<dbReference type="InterPro" id="IPR009060">
    <property type="entry name" value="UBA-like_sf"/>
</dbReference>
<dbReference type="EMBL" id="JAJSOF020000021">
    <property type="protein sequence ID" value="KAJ4437020.1"/>
    <property type="molecule type" value="Genomic_DNA"/>
</dbReference>
<dbReference type="Gene3D" id="3.60.10.10">
    <property type="entry name" value="Endonuclease/exonuclease/phosphatase"/>
    <property type="match status" value="1"/>
</dbReference>
<dbReference type="Pfam" id="PF22562">
    <property type="entry name" value="UBA_7"/>
    <property type="match status" value="1"/>
</dbReference>
<sequence length="906" mass="103340">MVSRSKASCLGLALRNARWFESPWEKKFSHEISASVWDRCPSSIVMHLRSYDREKALAATGNRGVQLASDWLLAHVNDPTLDDNCPREYILYACPTGPFLEQLQTFWEKSLSQCGWNGAHNFMPHITLVSFFKCSSCLIEGVGNVALAVSNVEPKELLQMIAEEGFQLVNDPEDWTYYSHNGSSTIDLIFYKGPTIQLASHKVCYSSTEAPIKKHCPRAATFVLECLDEDNTHNRDSISQKLDVMKIKKDEAQVQHLENCMKEGNIDLEGQKNTNHGKDKHGDLGEALPQYFEPREQDYSIRAKNSRDTRHKHRTVHHRSLKNKKAPGPDGLYNEHLKESAKVLLPVHTEMINLWLKSGSIPNRWKTSTIRVLYKGHSDRTDPNSYRGIALENNFLKLLTRLMTSRLTNEIDVKLPEEQFGFRKGRNTLQAVRTLVEDIENNLRLPQGKFYVVFVDYSKAFDTLNRNIISTKLEALTDKKELAVLIHNMVETNIIHIADNVTISKEVVQTNDDIAIGSPDRTEIQKAIKALETWADENKLQINASKTVQMTFRKGGRENPQDRIRYKSELLQTVNSFKYLGVTLQTTVRSFSIHIKAGAVAATKAIFNITTLSRISLQTPLKLFDAKIIPILTYGIEIFWEKLGIKDLTTMEAVKTRFLKTALGVSKYTRSRLVYVLARETFLMEDLRIKYNLPSAENWKKQMEIRRQKATEIWPEFYTTEAMAPDECAQQLARTLKHVVELQRVNLSESLSLETYISQNFMGFFVAEEHADVLKRIAMQYVKEVSNATITLEPHVKSLHLTLAYQFAPAQFAALKTLVEELDPSAPATWELRLYSRDTRVTSKQVHKVLYSHVPRESDELELRIGDYICLSSEALSASPDGWVEGTSWLTGTTIPKFSDVERGYD</sequence>
<dbReference type="Gene3D" id="1.10.8.10">
    <property type="entry name" value="DNA helicase RuvA subunit, C-terminal domain"/>
    <property type="match status" value="1"/>
</dbReference>
<dbReference type="InterPro" id="IPR043502">
    <property type="entry name" value="DNA/RNA_pol_sf"/>
</dbReference>
<dbReference type="InterPro" id="IPR000477">
    <property type="entry name" value="RT_dom"/>
</dbReference>
<dbReference type="SUPFAM" id="SSF46934">
    <property type="entry name" value="UBA-like"/>
    <property type="match status" value="1"/>
</dbReference>
<evidence type="ECO:0000259" key="3">
    <source>
        <dbReference type="PROSITE" id="PS50878"/>
    </source>
</evidence>
<feature type="domain" description="Reverse transcriptase" evidence="3">
    <location>
        <begin position="354"/>
        <end position="584"/>
    </location>
</feature>
<dbReference type="CDD" id="cd01650">
    <property type="entry name" value="RT_nLTR_like"/>
    <property type="match status" value="1"/>
</dbReference>
<dbReference type="SUPFAM" id="SSF50044">
    <property type="entry name" value="SH3-domain"/>
    <property type="match status" value="1"/>
</dbReference>
<feature type="region of interest" description="Disordered" evidence="2">
    <location>
        <begin position="306"/>
        <end position="332"/>
    </location>
</feature>
<feature type="compositionally biased region" description="Basic residues" evidence="2">
    <location>
        <begin position="309"/>
        <end position="325"/>
    </location>
</feature>
<dbReference type="PANTHER" id="PTHR47027">
    <property type="entry name" value="REVERSE TRANSCRIPTASE DOMAIN-CONTAINING PROTEIN"/>
    <property type="match status" value="1"/>
</dbReference>
<dbReference type="Proteomes" id="UP001148838">
    <property type="component" value="Unassembled WGS sequence"/>
</dbReference>
<dbReference type="PANTHER" id="PTHR47027:SF20">
    <property type="entry name" value="REVERSE TRANSCRIPTASE-LIKE PROTEIN WITH RNA-DIRECTED DNA POLYMERASE DOMAIN"/>
    <property type="match status" value="1"/>
</dbReference>
<dbReference type="InterPro" id="IPR036028">
    <property type="entry name" value="SH3-like_dom_sf"/>
</dbReference>
<dbReference type="Pfam" id="PF00078">
    <property type="entry name" value="RVT_1"/>
    <property type="match status" value="2"/>
</dbReference>
<evidence type="ECO:0000256" key="2">
    <source>
        <dbReference type="SAM" id="MobiDB-lite"/>
    </source>
</evidence>
<dbReference type="InterPro" id="IPR001452">
    <property type="entry name" value="SH3_domain"/>
</dbReference>
<dbReference type="InterPro" id="IPR015940">
    <property type="entry name" value="UBA"/>
</dbReference>
<dbReference type="Pfam" id="PF14604">
    <property type="entry name" value="SH3_9"/>
    <property type="match status" value="1"/>
</dbReference>
<organism evidence="4 5">
    <name type="scientific">Periplaneta americana</name>
    <name type="common">American cockroach</name>
    <name type="synonym">Blatta americana</name>
    <dbReference type="NCBI Taxonomy" id="6978"/>
    <lineage>
        <taxon>Eukaryota</taxon>
        <taxon>Metazoa</taxon>
        <taxon>Ecdysozoa</taxon>
        <taxon>Arthropoda</taxon>
        <taxon>Hexapoda</taxon>
        <taxon>Insecta</taxon>
        <taxon>Pterygota</taxon>
        <taxon>Neoptera</taxon>
        <taxon>Polyneoptera</taxon>
        <taxon>Dictyoptera</taxon>
        <taxon>Blattodea</taxon>
        <taxon>Blattoidea</taxon>
        <taxon>Blattidae</taxon>
        <taxon>Blattinae</taxon>
        <taxon>Periplaneta</taxon>
    </lineage>
</organism>
<evidence type="ECO:0000313" key="4">
    <source>
        <dbReference type="EMBL" id="KAJ4437020.1"/>
    </source>
</evidence>
<evidence type="ECO:0000313" key="5">
    <source>
        <dbReference type="Proteomes" id="UP001148838"/>
    </source>
</evidence>
<proteinExistence type="predicted"/>
<reference evidence="4 5" key="1">
    <citation type="journal article" date="2022" name="Allergy">
        <title>Genome assembly and annotation of Periplaneta americana reveal a comprehensive cockroach allergen profile.</title>
        <authorList>
            <person name="Wang L."/>
            <person name="Xiong Q."/>
            <person name="Saelim N."/>
            <person name="Wang L."/>
            <person name="Nong W."/>
            <person name="Wan A.T."/>
            <person name="Shi M."/>
            <person name="Liu X."/>
            <person name="Cao Q."/>
            <person name="Hui J.H.L."/>
            <person name="Sookrung N."/>
            <person name="Leung T.F."/>
            <person name="Tungtrongchitr A."/>
            <person name="Tsui S.K.W."/>
        </authorList>
    </citation>
    <scope>NUCLEOTIDE SEQUENCE [LARGE SCALE GENOMIC DNA]</scope>
    <source>
        <strain evidence="4">PWHHKU_190912</strain>
    </source>
</reference>
<evidence type="ECO:0000256" key="1">
    <source>
        <dbReference type="ARBA" id="ARBA00022443"/>
    </source>
</evidence>
<dbReference type="Gene3D" id="2.30.30.40">
    <property type="entry name" value="SH3 Domains"/>
    <property type="match status" value="1"/>
</dbReference>
<dbReference type="SUPFAM" id="SSF56672">
    <property type="entry name" value="DNA/RNA polymerases"/>
    <property type="match status" value="1"/>
</dbReference>
<gene>
    <name evidence="4" type="ORF">ANN_17152</name>
</gene>
<keyword evidence="5" id="KW-1185">Reference proteome</keyword>
<dbReference type="InterPro" id="IPR036691">
    <property type="entry name" value="Endo/exonu/phosph_ase_sf"/>
</dbReference>
<keyword evidence="1" id="KW-0728">SH3 domain</keyword>
<comment type="caution">
    <text evidence="4">The sequence shown here is derived from an EMBL/GenBank/DDBJ whole genome shotgun (WGS) entry which is preliminary data.</text>
</comment>